<feature type="domain" description="AMP-binding enzyme C-terminal" evidence="4">
    <location>
        <begin position="463"/>
        <end position="573"/>
    </location>
</feature>
<evidence type="ECO:0000313" key="5">
    <source>
        <dbReference type="EMBL" id="UQX09333.1"/>
    </source>
</evidence>
<feature type="domain" description="AMP-dependent synthetase/ligase" evidence="3">
    <location>
        <begin position="11"/>
        <end position="415"/>
    </location>
</feature>
<comment type="similarity">
    <text evidence="1">Belongs to the ATP-dependent AMP-binding enzyme family.</text>
</comment>
<dbReference type="InterPro" id="IPR040097">
    <property type="entry name" value="FAAL/FAAC"/>
</dbReference>
<protein>
    <submittedName>
        <fullName evidence="5">AMP-binding protein</fullName>
    </submittedName>
</protein>
<name>A0ABY4QHN3_9MYCO</name>
<dbReference type="Pfam" id="PF23024">
    <property type="entry name" value="AMP-dom_DIP2-like"/>
    <property type="match status" value="1"/>
</dbReference>
<accession>A0ABY4QHN3</accession>
<dbReference type="InterPro" id="IPR025110">
    <property type="entry name" value="AMP-bd_C"/>
</dbReference>
<evidence type="ECO:0000259" key="3">
    <source>
        <dbReference type="Pfam" id="PF00501"/>
    </source>
</evidence>
<dbReference type="RefSeq" id="WP_219069044.1">
    <property type="nucleotide sequence ID" value="NZ_CAJUXY010000048.1"/>
</dbReference>
<proteinExistence type="inferred from homology"/>
<dbReference type="PANTHER" id="PTHR22754:SF32">
    <property type="entry name" value="DISCO-INTERACTING PROTEIN 2"/>
    <property type="match status" value="1"/>
</dbReference>
<dbReference type="Pfam" id="PF00501">
    <property type="entry name" value="AMP-binding"/>
    <property type="match status" value="1"/>
</dbReference>
<keyword evidence="2" id="KW-0436">Ligase</keyword>
<sequence>MTNRSIPSVLREHAGLQPNDTAFTFVDYEQDWDGVAESLTWSQLYRRSRNVAQELSGRGSVGDRAVILVPQGLNYIDAFLGALQSGLIAVPLAVPLGGASDERVISVLRDASPSVILTTSAVADNVAEYAHLQADRPAPAIVEVDSLDLDARITSKAGGDAGSDTTYLQYTSGSTRSPAGVLVTNRNLLANFEQMMAAYFCESGNVPTPDTTFVSWLPFYHDMGLIVGMCVPILSGIPTVFTSPVSFLQRPARWMQLLATNGQTFTAAPNFAFDLAARKTTDDDMAGLDLGNVHSMLNGSERVQPATLMRVAERFARFNLPETALRPAYGLAEATVYVASRRQGQPYQAVYFESEKLAEGRAARCAAGHGTPLVGYGVPQSPMVRIVDHETSIECSSGEVGEIWVHGGNVATGYWGKPEETEHTFGATIASPSAGTPEGPWLRTGDLGFFFDGELLIIGRIKDLLIVYGRNHAPDDIEATIQEITRGRCAAISVPGDGTEKLVAIAELRKRGDSEVEAVQQLSLVKSEVTSAISQSHGLSVADLVLVAPGSIPITTSGKVRRRTCVELYRQDQFARLDA</sequence>
<dbReference type="EMBL" id="CP097320">
    <property type="protein sequence ID" value="UQX09333.1"/>
    <property type="molecule type" value="Genomic_DNA"/>
</dbReference>
<evidence type="ECO:0000256" key="2">
    <source>
        <dbReference type="ARBA" id="ARBA00022598"/>
    </source>
</evidence>
<organism evidence="5 6">
    <name type="scientific">Candidatus Mycobacterium methanotrophicum</name>
    <dbReference type="NCBI Taxonomy" id="2943498"/>
    <lineage>
        <taxon>Bacteria</taxon>
        <taxon>Bacillati</taxon>
        <taxon>Actinomycetota</taxon>
        <taxon>Actinomycetes</taxon>
        <taxon>Mycobacteriales</taxon>
        <taxon>Mycobacteriaceae</taxon>
        <taxon>Mycobacterium</taxon>
    </lineage>
</organism>
<evidence type="ECO:0000256" key="1">
    <source>
        <dbReference type="ARBA" id="ARBA00006432"/>
    </source>
</evidence>
<reference evidence="5" key="1">
    <citation type="submission" date="2022-05" db="EMBL/GenBank/DDBJ databases">
        <title>A methanotrophic Mycobacterium dominates a cave microbial ecosystem.</title>
        <authorList>
            <person name="Van Spanning R.J.M."/>
            <person name="Guan Q."/>
            <person name="Melkonian C."/>
            <person name="Gallant J."/>
            <person name="Polerecky L."/>
            <person name="Flot J.-F."/>
            <person name="Brandt B.W."/>
            <person name="Braster M."/>
            <person name="Iturbe Espinoza P."/>
            <person name="Aerts J."/>
            <person name="Meima-Franke M."/>
            <person name="Piersma S.R."/>
            <person name="Bunduc C."/>
            <person name="Ummels R."/>
            <person name="Pain A."/>
            <person name="Fleming E.J."/>
            <person name="van der Wel N."/>
            <person name="Gherman V.D."/>
            <person name="Sarbu S.M."/>
            <person name="Bodelier P.L.E."/>
            <person name="Bitter W."/>
        </authorList>
    </citation>
    <scope>NUCLEOTIDE SEQUENCE</scope>
    <source>
        <strain evidence="5">Sulfur Cave</strain>
    </source>
</reference>
<dbReference type="Proteomes" id="UP001056610">
    <property type="component" value="Chromosome"/>
</dbReference>
<gene>
    <name evidence="5" type="ORF">M5I08_12855</name>
</gene>
<dbReference type="NCBIfam" id="NF004509">
    <property type="entry name" value="PRK05850.1"/>
    <property type="match status" value="1"/>
</dbReference>
<keyword evidence="6" id="KW-1185">Reference proteome</keyword>
<evidence type="ECO:0000313" key="6">
    <source>
        <dbReference type="Proteomes" id="UP001056610"/>
    </source>
</evidence>
<evidence type="ECO:0000259" key="4">
    <source>
        <dbReference type="Pfam" id="PF23024"/>
    </source>
</evidence>
<dbReference type="CDD" id="cd05931">
    <property type="entry name" value="FAAL"/>
    <property type="match status" value="1"/>
</dbReference>
<dbReference type="InterPro" id="IPR000873">
    <property type="entry name" value="AMP-dep_synth/lig_dom"/>
</dbReference>
<dbReference type="PANTHER" id="PTHR22754">
    <property type="entry name" value="DISCO-INTERACTING PROTEIN 2 DIP2 -RELATED"/>
    <property type="match status" value="1"/>
</dbReference>